<evidence type="ECO:0000256" key="4">
    <source>
        <dbReference type="ARBA" id="ARBA00022475"/>
    </source>
</evidence>
<keyword evidence="3" id="KW-0813">Transport</keyword>
<evidence type="ECO:0000256" key="2">
    <source>
        <dbReference type="ARBA" id="ARBA00009137"/>
    </source>
</evidence>
<keyword evidence="8" id="KW-0630">Potassium</keyword>
<keyword evidence="11 12" id="KW-0472">Membrane</keyword>
<dbReference type="InterPro" id="IPR004772">
    <property type="entry name" value="TrkH"/>
</dbReference>
<dbReference type="GO" id="GO:0015379">
    <property type="term" value="F:potassium:chloride symporter activity"/>
    <property type="evidence" value="ECO:0007669"/>
    <property type="project" value="InterPro"/>
</dbReference>
<evidence type="ECO:0000313" key="13">
    <source>
        <dbReference type="EMBL" id="TSD15419.1"/>
    </source>
</evidence>
<evidence type="ECO:0000256" key="8">
    <source>
        <dbReference type="ARBA" id="ARBA00022958"/>
    </source>
</evidence>
<dbReference type="PIRSF" id="PIRSF006247">
    <property type="entry name" value="TrkH"/>
    <property type="match status" value="1"/>
</dbReference>
<dbReference type="GO" id="GO:0005886">
    <property type="term" value="C:plasma membrane"/>
    <property type="evidence" value="ECO:0007669"/>
    <property type="project" value="UniProtKB-SubCell"/>
</dbReference>
<dbReference type="Proteomes" id="UP000319894">
    <property type="component" value="Unassembled WGS sequence"/>
</dbReference>
<keyword evidence="9 12" id="KW-1133">Transmembrane helix</keyword>
<feature type="transmembrane region" description="Helical" evidence="12">
    <location>
        <begin position="245"/>
        <end position="267"/>
    </location>
</feature>
<feature type="transmembrane region" description="Helical" evidence="12">
    <location>
        <begin position="352"/>
        <end position="378"/>
    </location>
</feature>
<reference evidence="13 14" key="1">
    <citation type="submission" date="2018-06" db="EMBL/GenBank/DDBJ databases">
        <title>Natronomonas sp. F16-60 a new haloarchaeon isolated from a solar saltern of Isla Cristina, Huelva, Spain.</title>
        <authorList>
            <person name="Duran-Viseras A."/>
            <person name="Sanchez-Porro C."/>
            <person name="Ventosa A."/>
        </authorList>
    </citation>
    <scope>NUCLEOTIDE SEQUENCE [LARGE SCALE GENOMIC DNA]</scope>
    <source>
        <strain evidence="13 14">F16-60</strain>
    </source>
</reference>
<dbReference type="EMBL" id="QMDX01000002">
    <property type="protein sequence ID" value="TSD15419.1"/>
    <property type="molecule type" value="Genomic_DNA"/>
</dbReference>
<evidence type="ECO:0000256" key="12">
    <source>
        <dbReference type="SAM" id="Phobius"/>
    </source>
</evidence>
<dbReference type="InterPro" id="IPR003445">
    <property type="entry name" value="Cat_transpt"/>
</dbReference>
<evidence type="ECO:0000256" key="3">
    <source>
        <dbReference type="ARBA" id="ARBA00022448"/>
    </source>
</evidence>
<feature type="transmembrane region" description="Helical" evidence="12">
    <location>
        <begin position="481"/>
        <end position="506"/>
    </location>
</feature>
<dbReference type="PANTHER" id="PTHR32024:SF2">
    <property type="entry name" value="TRK SYSTEM POTASSIUM UPTAKE PROTEIN TRKG-RELATED"/>
    <property type="match status" value="1"/>
</dbReference>
<comment type="similarity">
    <text evidence="2">Belongs to the TrkH potassium transport family.</text>
</comment>
<keyword evidence="4" id="KW-1003">Cell membrane</keyword>
<keyword evidence="6" id="KW-0633">Potassium transport</keyword>
<evidence type="ECO:0000256" key="7">
    <source>
        <dbReference type="ARBA" id="ARBA00022692"/>
    </source>
</evidence>
<evidence type="ECO:0000256" key="11">
    <source>
        <dbReference type="ARBA" id="ARBA00023136"/>
    </source>
</evidence>
<feature type="transmembrane region" description="Helical" evidence="12">
    <location>
        <begin position="136"/>
        <end position="154"/>
    </location>
</feature>
<feature type="transmembrane region" description="Helical" evidence="12">
    <location>
        <begin position="279"/>
        <end position="301"/>
    </location>
</feature>
<feature type="transmembrane region" description="Helical" evidence="12">
    <location>
        <begin position="12"/>
        <end position="38"/>
    </location>
</feature>
<name>A0A554NDE8_9EURY</name>
<keyword evidence="5" id="KW-0997">Cell inner membrane</keyword>
<organism evidence="13 14">
    <name type="scientific">Haloglomus irregulare</name>
    <dbReference type="NCBI Taxonomy" id="2234134"/>
    <lineage>
        <taxon>Archaea</taxon>
        <taxon>Methanobacteriati</taxon>
        <taxon>Methanobacteriota</taxon>
        <taxon>Stenosarchaea group</taxon>
        <taxon>Halobacteria</taxon>
        <taxon>Halobacteriales</taxon>
        <taxon>Natronomonadaceae</taxon>
        <taxon>Haloglomus</taxon>
    </lineage>
</organism>
<sequence length="508" mass="53277">MGTVLKYLAVPLLLPLIVGLIYGGDVLVFLCTGILTLVVGTALERLDPDPDLGAREGFLLVAGAWLGVALISAVPYLLAAHGLPGLLAASSPASTLANPVNALFESMSGFTTTGATLLGEISLDRHSHAILIWRQLTQWLGGMGIIVLAIAILPELSVGGAQLMDAEAPGVGLEKLTPRIAETARVLWIAYFGFTALEIALLYGLHLVGMAPNMGAYNAVAHGLTTLPTGGFSPEADSIAAFSAAVQWVVIPFMVVAGTNFALFYAVSRGKVRKLAGDAEFRAYAGIMGVLAAVLSGVLFVGGAPPLGDLGGVVQGDIENTLRQSVFQVVSIVTTTGYATSDFAEWSEAGKFLLLFAMFIGGSGGSTGGAVKIVRWVVIVKAIRRELFTTTHPEAVRPIRLAGEVVDEDAVRGVLGFTLFYFLLFGVGTVLISLDVSRVGYDINTLEAMSAIAATLGNVGPGFGSLGPFGSYLDFPNSSKLLMVFLMWIGRLEILPVLVLLTSGYWRS</sequence>
<proteinExistence type="inferred from homology"/>
<evidence type="ECO:0000256" key="6">
    <source>
        <dbReference type="ARBA" id="ARBA00022538"/>
    </source>
</evidence>
<evidence type="ECO:0000313" key="14">
    <source>
        <dbReference type="Proteomes" id="UP000319894"/>
    </source>
</evidence>
<feature type="transmembrane region" description="Helical" evidence="12">
    <location>
        <begin position="186"/>
        <end position="205"/>
    </location>
</feature>
<dbReference type="PANTHER" id="PTHR32024">
    <property type="entry name" value="TRK SYSTEM POTASSIUM UPTAKE PROTEIN TRKG-RELATED"/>
    <property type="match status" value="1"/>
</dbReference>
<accession>A0A554NDE8</accession>
<protein>
    <submittedName>
        <fullName evidence="13">TrkH family potassium uptake protein</fullName>
    </submittedName>
</protein>
<dbReference type="RefSeq" id="WP_144261258.1">
    <property type="nucleotide sequence ID" value="NZ_QMDX01000002.1"/>
</dbReference>
<keyword evidence="10" id="KW-0406">Ion transport</keyword>
<evidence type="ECO:0000256" key="5">
    <source>
        <dbReference type="ARBA" id="ARBA00022519"/>
    </source>
</evidence>
<comment type="caution">
    <text evidence="13">The sequence shown here is derived from an EMBL/GenBank/DDBJ whole genome shotgun (WGS) entry which is preliminary data.</text>
</comment>
<evidence type="ECO:0000256" key="10">
    <source>
        <dbReference type="ARBA" id="ARBA00023065"/>
    </source>
</evidence>
<dbReference type="InParanoid" id="A0A554NDE8"/>
<dbReference type="Pfam" id="PF02386">
    <property type="entry name" value="TrkH"/>
    <property type="match status" value="1"/>
</dbReference>
<keyword evidence="7 12" id="KW-0812">Transmembrane</keyword>
<comment type="subcellular location">
    <subcellularLocation>
        <location evidence="1">Cell inner membrane</location>
        <topology evidence="1">Multi-pass membrane protein</topology>
    </subcellularLocation>
</comment>
<keyword evidence="14" id="KW-1185">Reference proteome</keyword>
<feature type="transmembrane region" description="Helical" evidence="12">
    <location>
        <begin position="414"/>
        <end position="434"/>
    </location>
</feature>
<feature type="transmembrane region" description="Helical" evidence="12">
    <location>
        <begin position="58"/>
        <end position="78"/>
    </location>
</feature>
<dbReference type="AlphaFoldDB" id="A0A554NDE8"/>
<gene>
    <name evidence="13" type="ORF">DP107_04435</name>
</gene>
<evidence type="ECO:0000256" key="9">
    <source>
        <dbReference type="ARBA" id="ARBA00022989"/>
    </source>
</evidence>
<evidence type="ECO:0000256" key="1">
    <source>
        <dbReference type="ARBA" id="ARBA00004429"/>
    </source>
</evidence>